<dbReference type="InterPro" id="IPR013343">
    <property type="entry name" value="CRISPR-assoc_prot_Cas4"/>
</dbReference>
<dbReference type="Gene3D" id="3.90.320.10">
    <property type="match status" value="1"/>
</dbReference>
<dbReference type="EC" id="3.1.12.1" evidence="3 13"/>
<name>A0A8T5ULX0_9EURY</name>
<evidence type="ECO:0000256" key="13">
    <source>
        <dbReference type="RuleBase" id="RU365022"/>
    </source>
</evidence>
<protein>
    <recommendedName>
        <fullName evidence="4 13">CRISPR-associated exonuclease Cas4</fullName>
        <ecNumber evidence="3 13">3.1.12.1</ecNumber>
    </recommendedName>
</protein>
<evidence type="ECO:0000256" key="9">
    <source>
        <dbReference type="ARBA" id="ARBA00023004"/>
    </source>
</evidence>
<keyword evidence="12 13" id="KW-0464">Manganese</keyword>
<dbReference type="GO" id="GO:0051536">
    <property type="term" value="F:iron-sulfur cluster binding"/>
    <property type="evidence" value="ECO:0007669"/>
    <property type="project" value="UniProtKB-KW"/>
</dbReference>
<dbReference type="InterPro" id="IPR011604">
    <property type="entry name" value="PDDEXK-like_dom_sf"/>
</dbReference>
<evidence type="ECO:0000256" key="7">
    <source>
        <dbReference type="ARBA" id="ARBA00022801"/>
    </source>
</evidence>
<evidence type="ECO:0000256" key="5">
    <source>
        <dbReference type="ARBA" id="ARBA00022722"/>
    </source>
</evidence>
<keyword evidence="10 13" id="KW-0411">Iron-sulfur</keyword>
<evidence type="ECO:0000256" key="4">
    <source>
        <dbReference type="ARBA" id="ARBA00020049"/>
    </source>
</evidence>
<accession>A0A8T5ULX0</accession>
<evidence type="ECO:0000256" key="12">
    <source>
        <dbReference type="ARBA" id="ARBA00023211"/>
    </source>
</evidence>
<comment type="cofactor">
    <cofactor evidence="1">
        <name>[4Fe-4S] cluster</name>
        <dbReference type="ChEBI" id="CHEBI:49883"/>
    </cofactor>
</comment>
<evidence type="ECO:0000256" key="1">
    <source>
        <dbReference type="ARBA" id="ARBA00001966"/>
    </source>
</evidence>
<dbReference type="NCBIfam" id="TIGR00372">
    <property type="entry name" value="cas4"/>
    <property type="match status" value="1"/>
</dbReference>
<comment type="cofactor">
    <cofactor evidence="13">
        <name>Mg(2+)</name>
        <dbReference type="ChEBI" id="CHEBI:18420"/>
    </cofactor>
    <cofactor evidence="13">
        <name>Mn(2+)</name>
        <dbReference type="ChEBI" id="CHEBI:29035"/>
    </cofactor>
    <text evidence="13">Mg(2+) or Mn(2+) required for ssDNA cleavage activity.</text>
</comment>
<comment type="caution">
    <text evidence="15">The sequence shown here is derived from an EMBL/GenBank/DDBJ whole genome shotgun (WGS) entry which is preliminary data.</text>
</comment>
<sequence length="266" mass="31061">MITVSLINEYLYCPLRVYIEFDNPEIYNTSIVAYKLSREAFRGFEEILKRNLWTLKGKMQFKEILEEIFNDVPEYLETVYLKFEDEIIDDEVGIRFESLKEDLKYNSWLIAIKSQKILNSGINGSDAVDMLFPPCLHEFTIEDKEDGLFGKVDKIEIIDGVYYPIKFKTSLPPLKGVWDSDALQVTAYAILMEYEFNKEVPVGFVNYIKLGSKKPVLINSYIREKFLNVYNELSDILYNDYVPEVVKNHKKCLACNYSEICDYNVG</sequence>
<evidence type="ECO:0000313" key="15">
    <source>
        <dbReference type="EMBL" id="MBZ2164868.1"/>
    </source>
</evidence>
<dbReference type="GO" id="GO:0046872">
    <property type="term" value="F:metal ion binding"/>
    <property type="evidence" value="ECO:0007669"/>
    <property type="project" value="UniProtKB-KW"/>
</dbReference>
<dbReference type="Pfam" id="PF01930">
    <property type="entry name" value="Cas_Cas4"/>
    <property type="match status" value="1"/>
</dbReference>
<comment type="cofactor">
    <cofactor evidence="13">
        <name>iron-sulfur cluster</name>
        <dbReference type="ChEBI" id="CHEBI:30408"/>
    </cofactor>
</comment>
<keyword evidence="7 13" id="KW-0378">Hydrolase</keyword>
<keyword evidence="5 13" id="KW-0540">Nuclease</keyword>
<evidence type="ECO:0000256" key="3">
    <source>
        <dbReference type="ARBA" id="ARBA00012768"/>
    </source>
</evidence>
<evidence type="ECO:0000256" key="6">
    <source>
        <dbReference type="ARBA" id="ARBA00022723"/>
    </source>
</evidence>
<gene>
    <name evidence="15" type="primary">cas4</name>
    <name evidence="15" type="ORF">K8N75_02230</name>
</gene>
<organism evidence="15 16">
    <name type="scientific">Methanobacterium spitsbergense</name>
    <dbReference type="NCBI Taxonomy" id="2874285"/>
    <lineage>
        <taxon>Archaea</taxon>
        <taxon>Methanobacteriati</taxon>
        <taxon>Methanobacteriota</taxon>
        <taxon>Methanomada group</taxon>
        <taxon>Methanobacteria</taxon>
        <taxon>Methanobacteriales</taxon>
        <taxon>Methanobacteriaceae</taxon>
        <taxon>Methanobacterium</taxon>
    </lineage>
</organism>
<evidence type="ECO:0000256" key="10">
    <source>
        <dbReference type="ARBA" id="ARBA00023014"/>
    </source>
</evidence>
<dbReference type="RefSeq" id="WP_223790522.1">
    <property type="nucleotide sequence ID" value="NZ_JAIOUQ010000003.1"/>
</dbReference>
<comment type="function">
    <text evidence="13">CRISPR (clustered regularly interspaced short palindromic repeat) is an adaptive immune system that provides protection against mobile genetic elements (viruses, transposable elements and conjugative plasmids). CRISPR clusters contain sequences complementary to antecedent mobile elements and target invading nucleic acids. CRISPR clusters are transcribed and processed into CRISPR RNA (crRNA).</text>
</comment>
<dbReference type="Proteomes" id="UP000825933">
    <property type="component" value="Unassembled WGS sequence"/>
</dbReference>
<proteinExistence type="inferred from homology"/>
<dbReference type="GO" id="GO:0004527">
    <property type="term" value="F:exonuclease activity"/>
    <property type="evidence" value="ECO:0007669"/>
    <property type="project" value="UniProtKB-KW"/>
</dbReference>
<dbReference type="EMBL" id="JAIOUQ010000003">
    <property type="protein sequence ID" value="MBZ2164868.1"/>
    <property type="molecule type" value="Genomic_DNA"/>
</dbReference>
<dbReference type="AlphaFoldDB" id="A0A8T5ULX0"/>
<keyword evidence="6 13" id="KW-0479">Metal-binding</keyword>
<dbReference type="InterPro" id="IPR022765">
    <property type="entry name" value="Dna2/Cas4_DUF83"/>
</dbReference>
<evidence type="ECO:0000256" key="11">
    <source>
        <dbReference type="ARBA" id="ARBA00023118"/>
    </source>
</evidence>
<evidence type="ECO:0000259" key="14">
    <source>
        <dbReference type="Pfam" id="PF01930"/>
    </source>
</evidence>
<keyword evidence="11 13" id="KW-0051">Antiviral defense</keyword>
<dbReference type="PANTHER" id="PTHR36531">
    <property type="entry name" value="CRISPR-ASSOCIATED EXONUCLEASE CAS4"/>
    <property type="match status" value="1"/>
</dbReference>
<evidence type="ECO:0000256" key="2">
    <source>
        <dbReference type="ARBA" id="ARBA00009189"/>
    </source>
</evidence>
<dbReference type="PANTHER" id="PTHR36531:SF6">
    <property type="entry name" value="DNA REPLICATION ATP-DEPENDENT HELICASE_NUCLEASE DNA2"/>
    <property type="match status" value="1"/>
</dbReference>
<reference evidence="16" key="1">
    <citation type="journal article" date="2022" name="Microbiol. Resour. Announc.">
        <title>Draft Genome Sequence of a Methanogenic Archaeon from West Spitsbergen Permafrost.</title>
        <authorList>
            <person name="Trubitsyn V."/>
            <person name="Rivkina E."/>
            <person name="Shcherbakova V."/>
        </authorList>
    </citation>
    <scope>NUCLEOTIDE SEQUENCE [LARGE SCALE GENOMIC DNA]</scope>
    <source>
        <strain evidence="16">VT</strain>
    </source>
</reference>
<evidence type="ECO:0000313" key="16">
    <source>
        <dbReference type="Proteomes" id="UP000825933"/>
    </source>
</evidence>
<dbReference type="InterPro" id="IPR051827">
    <property type="entry name" value="Cas4_exonuclease"/>
</dbReference>
<dbReference type="GO" id="GO:0051607">
    <property type="term" value="P:defense response to virus"/>
    <property type="evidence" value="ECO:0007669"/>
    <property type="project" value="UniProtKB-KW"/>
</dbReference>
<comment type="similarity">
    <text evidence="2 13">Belongs to the CRISPR-associated exonuclease Cas4 family.</text>
</comment>
<keyword evidence="8 13" id="KW-0269">Exonuclease</keyword>
<keyword evidence="9 13" id="KW-0408">Iron</keyword>
<feature type="domain" description="DUF83" evidence="14">
    <location>
        <begin position="150"/>
        <end position="261"/>
    </location>
</feature>
<evidence type="ECO:0000256" key="8">
    <source>
        <dbReference type="ARBA" id="ARBA00022839"/>
    </source>
</evidence>
<keyword evidence="16" id="KW-1185">Reference proteome</keyword>